<proteinExistence type="predicted"/>
<dbReference type="Proteomes" id="UP000006034">
    <property type="component" value="Unassembled WGS sequence"/>
</dbReference>
<keyword evidence="1" id="KW-0472">Membrane</keyword>
<evidence type="ECO:0000313" key="3">
    <source>
        <dbReference type="EMBL" id="EFV44482.1"/>
    </source>
</evidence>
<reference evidence="3 4" key="2">
    <citation type="submission" date="2013-04" db="EMBL/GenBank/DDBJ databases">
        <title>The Genome Sequence of Bilophila wadsworthia 3_1_6.</title>
        <authorList>
            <consortium name="The Broad Institute Genomics Platform"/>
            <person name="Earl A."/>
            <person name="Ward D."/>
            <person name="Feldgarden M."/>
            <person name="Gevers D."/>
            <person name="Sibley C."/>
            <person name="Strauss J."/>
            <person name="Allen-Vercoe E."/>
            <person name="Walker B."/>
            <person name="Young S."/>
            <person name="Zeng Q."/>
            <person name="Gargeya S."/>
            <person name="Fitzgerald M."/>
            <person name="Haas B."/>
            <person name="Abouelleil A."/>
            <person name="Allen A.W."/>
            <person name="Alvarado L."/>
            <person name="Arachchi H.M."/>
            <person name="Berlin A.M."/>
            <person name="Chapman S.B."/>
            <person name="Gainer-Dewar J."/>
            <person name="Goldberg J."/>
            <person name="Griggs A."/>
            <person name="Gujja S."/>
            <person name="Hansen M."/>
            <person name="Howarth C."/>
            <person name="Imamovic A."/>
            <person name="Ireland A."/>
            <person name="Larimer J."/>
            <person name="McCowan C."/>
            <person name="Murphy C."/>
            <person name="Pearson M."/>
            <person name="Poon T.W."/>
            <person name="Priest M."/>
            <person name="Roberts A."/>
            <person name="Saif S."/>
            <person name="Shea T."/>
            <person name="Sisk P."/>
            <person name="Sykes S."/>
            <person name="Wortman J."/>
            <person name="Nusbaum C."/>
            <person name="Birren B."/>
        </authorList>
    </citation>
    <scope>NUCLEOTIDE SEQUENCE [LARGE SCALE GENOMIC DNA]</scope>
    <source>
        <strain evidence="3 4">3_1_6</strain>
    </source>
</reference>
<reference evidence="3 4" key="1">
    <citation type="submission" date="2010-10" db="EMBL/GenBank/DDBJ databases">
        <authorList>
            <consortium name="The Broad Institute Genome Sequencing Platform"/>
            <person name="Ward D."/>
            <person name="Earl A."/>
            <person name="Feldgarden M."/>
            <person name="Young S.K."/>
            <person name="Gargeya S."/>
            <person name="Zeng Q."/>
            <person name="Alvarado L."/>
            <person name="Berlin A."/>
            <person name="Bochicchio J."/>
            <person name="Chapman S.B."/>
            <person name="Chen Z."/>
            <person name="Freedman E."/>
            <person name="Gellesch M."/>
            <person name="Goldberg J."/>
            <person name="Griggs A."/>
            <person name="Gujja S."/>
            <person name="Heilman E."/>
            <person name="Heiman D."/>
            <person name="Howarth C."/>
            <person name="Mehta T."/>
            <person name="Neiman D."/>
            <person name="Pearson M."/>
            <person name="Roberts A."/>
            <person name="Saif S."/>
            <person name="Shea T."/>
            <person name="Shenoy N."/>
            <person name="Sisk P."/>
            <person name="Stolte C."/>
            <person name="Sykes S."/>
            <person name="White J."/>
            <person name="Yandava C."/>
            <person name="Allen-Vercoe E."/>
            <person name="Sibley C."/>
            <person name="Ambrose C.E."/>
            <person name="Strauss J."/>
            <person name="Daigneault M."/>
            <person name="Haas B."/>
            <person name="Nusbaum C."/>
            <person name="Birren B."/>
        </authorList>
    </citation>
    <scope>NUCLEOTIDE SEQUENCE [LARGE SCALE GENOMIC DNA]</scope>
    <source>
        <strain evidence="3 4">3_1_6</strain>
    </source>
</reference>
<dbReference type="GeneID" id="78087371"/>
<dbReference type="eggNOG" id="ENOG5032QRW">
    <property type="taxonomic scope" value="Bacteria"/>
</dbReference>
<feature type="transmembrane region" description="Helical" evidence="1">
    <location>
        <begin position="137"/>
        <end position="156"/>
    </location>
</feature>
<dbReference type="HOGENOM" id="CLU_1640518_0_0_7"/>
<dbReference type="OrthoDB" id="9972055at2"/>
<organism evidence="3 4">
    <name type="scientific">Bilophila wadsworthia (strain 3_1_6)</name>
    <dbReference type="NCBI Taxonomy" id="563192"/>
    <lineage>
        <taxon>Bacteria</taxon>
        <taxon>Pseudomonadati</taxon>
        <taxon>Thermodesulfobacteriota</taxon>
        <taxon>Desulfovibrionia</taxon>
        <taxon>Desulfovibrionales</taxon>
        <taxon>Desulfovibrionaceae</taxon>
        <taxon>Bilophila</taxon>
    </lineage>
</organism>
<dbReference type="AlphaFoldDB" id="E5Y663"/>
<name>E5Y663_BILW3</name>
<evidence type="ECO:0000313" key="4">
    <source>
        <dbReference type="Proteomes" id="UP000006034"/>
    </source>
</evidence>
<evidence type="ECO:0000256" key="1">
    <source>
        <dbReference type="SAM" id="Phobius"/>
    </source>
</evidence>
<protein>
    <recommendedName>
        <fullName evidence="2">DUF1468 domain-containing protein</fullName>
    </recommendedName>
</protein>
<feature type="transmembrane region" description="Helical" evidence="1">
    <location>
        <begin position="39"/>
        <end position="58"/>
    </location>
</feature>
<dbReference type="RefSeq" id="WP_005027124.1">
    <property type="nucleotide sequence ID" value="NZ_KE150240.1"/>
</dbReference>
<keyword evidence="1" id="KW-0812">Transmembrane</keyword>
<keyword evidence="1" id="KW-1133">Transmembrane helix</keyword>
<feature type="transmembrane region" description="Helical" evidence="1">
    <location>
        <begin position="79"/>
        <end position="101"/>
    </location>
</feature>
<dbReference type="EMBL" id="ADCP02000003">
    <property type="protein sequence ID" value="EFV44482.1"/>
    <property type="molecule type" value="Genomic_DNA"/>
</dbReference>
<evidence type="ECO:0000259" key="2">
    <source>
        <dbReference type="Pfam" id="PF07331"/>
    </source>
</evidence>
<dbReference type="STRING" id="563192.HMPREF0179_01676"/>
<feature type="domain" description="DUF1468" evidence="2">
    <location>
        <begin position="8"/>
        <end position="161"/>
    </location>
</feature>
<dbReference type="InterPro" id="IPR009936">
    <property type="entry name" value="DUF1468"/>
</dbReference>
<keyword evidence="4" id="KW-1185">Reference proteome</keyword>
<feature type="transmembrane region" description="Helical" evidence="1">
    <location>
        <begin position="113"/>
        <end position="130"/>
    </location>
</feature>
<dbReference type="Pfam" id="PF07331">
    <property type="entry name" value="TctB"/>
    <property type="match status" value="1"/>
</dbReference>
<comment type="caution">
    <text evidence="3">The sequence shown here is derived from an EMBL/GenBank/DDBJ whole genome shotgun (WGS) entry which is preliminary data.</text>
</comment>
<sequence>MKSPTDVVSGFILLGLCGVGAYSVATLPDAGGMEHVGPGAFPAGILVLLTALSLVLIVQGFRRSPVKVYWPESKVFKKILVFIGLFYLYLVTLTGLGELFLNMENPPFQANGAFSISTFLFLLIALPLLGRRKPIEILSVAVLTTAVLVFAFGWFFQVLLP</sequence>
<accession>E5Y663</accession>
<gene>
    <name evidence="3" type="ORF">HMPREF0179_01676</name>
</gene>